<gene>
    <name evidence="1" type="ORF">g.113930</name>
</gene>
<sequence length="102" mass="12652">MSEYLMCVKKINKITKETKKELHNFIHIIYNDRNIFGFSRTSEQNNQFYQVHYRTYRCMHICRFFFIISQYIIMNENYIVTDSRTRKKQINESTIIILYIYI</sequence>
<accession>A0A2S2NX83</accession>
<protein>
    <submittedName>
        <fullName evidence="1">Uncharacterized protein</fullName>
    </submittedName>
</protein>
<dbReference type="EMBL" id="GGMR01008687">
    <property type="protein sequence ID" value="MBY21306.1"/>
    <property type="molecule type" value="Transcribed_RNA"/>
</dbReference>
<reference evidence="1" key="1">
    <citation type="submission" date="2018-04" db="EMBL/GenBank/DDBJ databases">
        <title>Transcriptome of Schizaphis graminum biotype I.</title>
        <authorList>
            <person name="Scully E.D."/>
            <person name="Geib S.M."/>
            <person name="Palmer N.A."/>
            <person name="Koch K."/>
            <person name="Bradshaw J."/>
            <person name="Heng-Moss T."/>
            <person name="Sarath G."/>
        </authorList>
    </citation>
    <scope>NUCLEOTIDE SEQUENCE</scope>
</reference>
<name>A0A2S2NX83_SCHGA</name>
<dbReference type="AlphaFoldDB" id="A0A2S2NX83"/>
<proteinExistence type="predicted"/>
<organism evidence="1">
    <name type="scientific">Schizaphis graminum</name>
    <name type="common">Green bug aphid</name>
    <dbReference type="NCBI Taxonomy" id="13262"/>
    <lineage>
        <taxon>Eukaryota</taxon>
        <taxon>Metazoa</taxon>
        <taxon>Ecdysozoa</taxon>
        <taxon>Arthropoda</taxon>
        <taxon>Hexapoda</taxon>
        <taxon>Insecta</taxon>
        <taxon>Pterygota</taxon>
        <taxon>Neoptera</taxon>
        <taxon>Paraneoptera</taxon>
        <taxon>Hemiptera</taxon>
        <taxon>Sternorrhyncha</taxon>
        <taxon>Aphidomorpha</taxon>
        <taxon>Aphidoidea</taxon>
        <taxon>Aphididae</taxon>
        <taxon>Aphidini</taxon>
        <taxon>Schizaphis</taxon>
    </lineage>
</organism>
<evidence type="ECO:0000313" key="1">
    <source>
        <dbReference type="EMBL" id="MBY21306.1"/>
    </source>
</evidence>